<evidence type="ECO:0000313" key="2">
    <source>
        <dbReference type="EMBL" id="MFD1311561.1"/>
    </source>
</evidence>
<organism evidence="2 3">
    <name type="scientific">Streptomyces kaempferi</name>
    <dbReference type="NCBI Taxonomy" id="333725"/>
    <lineage>
        <taxon>Bacteria</taxon>
        <taxon>Bacillati</taxon>
        <taxon>Actinomycetota</taxon>
        <taxon>Actinomycetes</taxon>
        <taxon>Kitasatosporales</taxon>
        <taxon>Streptomycetaceae</taxon>
        <taxon>Streptomyces</taxon>
    </lineage>
</organism>
<gene>
    <name evidence="2" type="ORF">ACFQ5X_37875</name>
</gene>
<feature type="compositionally biased region" description="Low complexity" evidence="1">
    <location>
        <begin position="37"/>
        <end position="60"/>
    </location>
</feature>
<evidence type="ECO:0000313" key="3">
    <source>
        <dbReference type="Proteomes" id="UP001597058"/>
    </source>
</evidence>
<comment type="caution">
    <text evidence="2">The sequence shown here is derived from an EMBL/GenBank/DDBJ whole genome shotgun (WGS) entry which is preliminary data.</text>
</comment>
<name>A0ABW3XRQ5_9ACTN</name>
<evidence type="ECO:0008006" key="4">
    <source>
        <dbReference type="Google" id="ProtNLM"/>
    </source>
</evidence>
<dbReference type="EMBL" id="JBHTMM010000083">
    <property type="protein sequence ID" value="MFD1311561.1"/>
    <property type="molecule type" value="Genomic_DNA"/>
</dbReference>
<dbReference type="RefSeq" id="WP_381238183.1">
    <property type="nucleotide sequence ID" value="NZ_JBHSKH010000055.1"/>
</dbReference>
<dbReference type="Proteomes" id="UP001597058">
    <property type="component" value="Unassembled WGS sequence"/>
</dbReference>
<feature type="compositionally biased region" description="Polar residues" evidence="1">
    <location>
        <begin position="61"/>
        <end position="74"/>
    </location>
</feature>
<sequence length="218" mass="22698">MTSASPRLLLLIAVLLAATGLFVLSMPPDSPSPPAASPSRSPLLSPTPAPSTLLSPSASSINSIRATGSSSATAQPPRDAAGTAGLSPHGEGVAGDRAIQHSLEAAWPADLSPADEQQLRMAGRALLRADATGIGRAGWPNVFEDLDQALAPAFATARFRVQAVIARRDGAADRAVVHLVWAGVDRGGTFTDGRITDWYFTHTISKKGVSTWNPQPRH</sequence>
<evidence type="ECO:0000256" key="1">
    <source>
        <dbReference type="SAM" id="MobiDB-lite"/>
    </source>
</evidence>
<keyword evidence="3" id="KW-1185">Reference proteome</keyword>
<reference evidence="3" key="1">
    <citation type="journal article" date="2019" name="Int. J. Syst. Evol. Microbiol.">
        <title>The Global Catalogue of Microorganisms (GCM) 10K type strain sequencing project: providing services to taxonomists for standard genome sequencing and annotation.</title>
        <authorList>
            <consortium name="The Broad Institute Genomics Platform"/>
            <consortium name="The Broad Institute Genome Sequencing Center for Infectious Disease"/>
            <person name="Wu L."/>
            <person name="Ma J."/>
        </authorList>
    </citation>
    <scope>NUCLEOTIDE SEQUENCE [LARGE SCALE GENOMIC DNA]</scope>
    <source>
        <strain evidence="3">CGMCC 4.7020</strain>
    </source>
</reference>
<accession>A0ABW3XRQ5</accession>
<proteinExistence type="predicted"/>
<protein>
    <recommendedName>
        <fullName evidence="4">SnoaL-like domain-containing protein</fullName>
    </recommendedName>
</protein>
<feature type="region of interest" description="Disordered" evidence="1">
    <location>
        <begin position="28"/>
        <end position="94"/>
    </location>
</feature>